<reference evidence="2" key="1">
    <citation type="submission" date="2018-05" db="EMBL/GenBank/DDBJ databases">
        <authorList>
            <person name="Deangelis K."/>
            <person name="Huntemann M."/>
            <person name="Clum A."/>
            <person name="Pillay M."/>
            <person name="Palaniappan K."/>
            <person name="Varghese N."/>
            <person name="Mikhailova N."/>
            <person name="Stamatis D."/>
            <person name="Reddy T."/>
            <person name="Daum C."/>
            <person name="Shapiro N."/>
            <person name="Ivanova N."/>
            <person name="Kyrpides N."/>
            <person name="Woyke T."/>
        </authorList>
    </citation>
    <scope>NUCLEOTIDE SEQUENCE [LARGE SCALE GENOMIC DNA]</scope>
    <source>
        <strain evidence="2">GAS496</strain>
    </source>
</reference>
<dbReference type="Proteomes" id="UP000247781">
    <property type="component" value="Unassembled WGS sequence"/>
</dbReference>
<sequence length="71" mass="7924">MTCRMEMFARVLMRARVTAPDVAAGQAHPQVRPRVLAVLVALLAFAGRQWFRLDRGCNGRGEVFACIGDRH</sequence>
<proteinExistence type="predicted"/>
<evidence type="ECO:0000313" key="1">
    <source>
        <dbReference type="EMBL" id="PXX05539.1"/>
    </source>
</evidence>
<comment type="caution">
    <text evidence="1">The sequence shown here is derived from an EMBL/GenBank/DDBJ whole genome shotgun (WGS) entry which is preliminary data.</text>
</comment>
<evidence type="ECO:0000313" key="2">
    <source>
        <dbReference type="Proteomes" id="UP000247781"/>
    </source>
</evidence>
<dbReference type="EMBL" id="QJJU01000017">
    <property type="protein sequence ID" value="PXX05539.1"/>
    <property type="molecule type" value="Genomic_DNA"/>
</dbReference>
<accession>A0A318HES0</accession>
<gene>
    <name evidence="1" type="ORF">C8E89_11748</name>
</gene>
<keyword evidence="2" id="KW-1185">Reference proteome</keyword>
<organism evidence="1 2">
    <name type="scientific">Mycolicibacterium moriokaense</name>
    <dbReference type="NCBI Taxonomy" id="39691"/>
    <lineage>
        <taxon>Bacteria</taxon>
        <taxon>Bacillati</taxon>
        <taxon>Actinomycetota</taxon>
        <taxon>Actinomycetes</taxon>
        <taxon>Mycobacteriales</taxon>
        <taxon>Mycobacteriaceae</taxon>
        <taxon>Mycolicibacterium</taxon>
    </lineage>
</organism>
<dbReference type="AlphaFoldDB" id="A0A318HES0"/>
<protein>
    <submittedName>
        <fullName evidence="1">Uncharacterized protein</fullName>
    </submittedName>
</protein>
<reference evidence="1 2" key="2">
    <citation type="submission" date="2018-06" db="EMBL/GenBank/DDBJ databases">
        <title>Sequencing of bacterial isolates from soil warming experiment in Harvard Forest, Massachusetts, USA.</title>
        <authorList>
            <person name="Deangelis K.PhD."/>
        </authorList>
    </citation>
    <scope>NUCLEOTIDE SEQUENCE [LARGE SCALE GENOMIC DNA]</scope>
    <source>
        <strain evidence="1 2">GAS496</strain>
    </source>
</reference>
<name>A0A318HES0_9MYCO</name>